<sequence>MCTANAFGGSGGGTDQILAREHIVADGDRRRLIGCVRGQQGKQHVSHSATALWGRDLMAKIVPVSGAEGNVPSASVTGTIFATGLR</sequence>
<evidence type="ECO:0000313" key="2">
    <source>
        <dbReference type="Proteomes" id="UP000621454"/>
    </source>
</evidence>
<reference evidence="1" key="2">
    <citation type="submission" date="2020-09" db="EMBL/GenBank/DDBJ databases">
        <authorList>
            <person name="Sun Q."/>
            <person name="Zhou Y."/>
        </authorList>
    </citation>
    <scope>NUCLEOTIDE SEQUENCE</scope>
    <source>
        <strain evidence="1">CGMCC 1.12827</strain>
    </source>
</reference>
<keyword evidence="2" id="KW-1185">Reference proteome</keyword>
<protein>
    <submittedName>
        <fullName evidence="1">Uncharacterized protein</fullName>
    </submittedName>
</protein>
<gene>
    <name evidence="1" type="ORF">GCM10011489_29750</name>
</gene>
<dbReference type="AlphaFoldDB" id="A0A916TF08"/>
<comment type="caution">
    <text evidence="1">The sequence shown here is derived from an EMBL/GenBank/DDBJ whole genome shotgun (WGS) entry which is preliminary data.</text>
</comment>
<dbReference type="EMBL" id="BMGC01000024">
    <property type="protein sequence ID" value="GGB40195.1"/>
    <property type="molecule type" value="Genomic_DNA"/>
</dbReference>
<evidence type="ECO:0000313" key="1">
    <source>
        <dbReference type="EMBL" id="GGB40195.1"/>
    </source>
</evidence>
<accession>A0A916TF08</accession>
<organism evidence="1 2">
    <name type="scientific">Gordonia jinhuaensis</name>
    <dbReference type="NCBI Taxonomy" id="1517702"/>
    <lineage>
        <taxon>Bacteria</taxon>
        <taxon>Bacillati</taxon>
        <taxon>Actinomycetota</taxon>
        <taxon>Actinomycetes</taxon>
        <taxon>Mycobacteriales</taxon>
        <taxon>Gordoniaceae</taxon>
        <taxon>Gordonia</taxon>
    </lineage>
</organism>
<name>A0A916TF08_9ACTN</name>
<reference evidence="1" key="1">
    <citation type="journal article" date="2014" name="Int. J. Syst. Evol. Microbiol.">
        <title>Complete genome sequence of Corynebacterium casei LMG S-19264T (=DSM 44701T), isolated from a smear-ripened cheese.</title>
        <authorList>
            <consortium name="US DOE Joint Genome Institute (JGI-PGF)"/>
            <person name="Walter F."/>
            <person name="Albersmeier A."/>
            <person name="Kalinowski J."/>
            <person name="Ruckert C."/>
        </authorList>
    </citation>
    <scope>NUCLEOTIDE SEQUENCE</scope>
    <source>
        <strain evidence="1">CGMCC 1.12827</strain>
    </source>
</reference>
<dbReference type="Proteomes" id="UP000621454">
    <property type="component" value="Unassembled WGS sequence"/>
</dbReference>
<proteinExistence type="predicted"/>